<accession>A0A9N9JA11</accession>
<keyword evidence="2" id="KW-1185">Reference proteome</keyword>
<evidence type="ECO:0000313" key="1">
    <source>
        <dbReference type="EMBL" id="CAG8770979.1"/>
    </source>
</evidence>
<dbReference type="EMBL" id="CAJVPY010019305">
    <property type="protein sequence ID" value="CAG8770979.1"/>
    <property type="molecule type" value="Genomic_DNA"/>
</dbReference>
<dbReference type="Proteomes" id="UP000789405">
    <property type="component" value="Unassembled WGS sequence"/>
</dbReference>
<name>A0A9N9JA11_9GLOM</name>
<reference evidence="1" key="1">
    <citation type="submission" date="2021-06" db="EMBL/GenBank/DDBJ databases">
        <authorList>
            <person name="Kallberg Y."/>
            <person name="Tangrot J."/>
            <person name="Rosling A."/>
        </authorList>
    </citation>
    <scope>NUCLEOTIDE SEQUENCE</scope>
    <source>
        <strain evidence="1">MA453B</strain>
    </source>
</reference>
<protein>
    <submittedName>
        <fullName evidence="1">8372_t:CDS:1</fullName>
    </submittedName>
</protein>
<dbReference type="AlphaFoldDB" id="A0A9N9JA11"/>
<evidence type="ECO:0000313" key="2">
    <source>
        <dbReference type="Proteomes" id="UP000789405"/>
    </source>
</evidence>
<dbReference type="OrthoDB" id="10265628at2759"/>
<dbReference type="InterPro" id="IPR015424">
    <property type="entry name" value="PyrdxlP-dep_Trfase"/>
</dbReference>
<proteinExistence type="predicted"/>
<dbReference type="SUPFAM" id="SSF53383">
    <property type="entry name" value="PLP-dependent transferases"/>
    <property type="match status" value="1"/>
</dbReference>
<gene>
    <name evidence="1" type="ORF">DERYTH_LOCUS18681</name>
</gene>
<feature type="non-terminal residue" evidence="1">
    <location>
        <position position="72"/>
    </location>
</feature>
<organism evidence="1 2">
    <name type="scientific">Dentiscutata erythropus</name>
    <dbReference type="NCBI Taxonomy" id="1348616"/>
    <lineage>
        <taxon>Eukaryota</taxon>
        <taxon>Fungi</taxon>
        <taxon>Fungi incertae sedis</taxon>
        <taxon>Mucoromycota</taxon>
        <taxon>Glomeromycotina</taxon>
        <taxon>Glomeromycetes</taxon>
        <taxon>Diversisporales</taxon>
        <taxon>Gigasporaceae</taxon>
        <taxon>Dentiscutata</taxon>
    </lineage>
</organism>
<sequence>MFHNLLKSNAIFLASKHGHHRFLNVFTRGYVSAQGQKEYLNKHLKDIDPEVYDIIEQEKRRQRESIVLIPSE</sequence>
<comment type="caution">
    <text evidence="1">The sequence shown here is derived from an EMBL/GenBank/DDBJ whole genome shotgun (WGS) entry which is preliminary data.</text>
</comment>